<feature type="domain" description="Carboxylesterase type B" evidence="4">
    <location>
        <begin position="14"/>
        <end position="481"/>
    </location>
</feature>
<accession>A0AAE9Y6K3</accession>
<dbReference type="KEGG" id="ima:PO878_12135"/>
<evidence type="ECO:0000313" key="5">
    <source>
        <dbReference type="EMBL" id="WCO65248.1"/>
    </source>
</evidence>
<sequence length="518" mass="53711">MTTTDPAVGTVTTTTAHGPVAGTAPAGVAVFRGVPYGAPTGGEGRWAPPRPPAPWDDVLDCTATAVAAPQNPSLLETALGSPGLVFDEDCLRVNVFSPDLAGSAPVMVWFHGGGFETGTPSMSWYDGSRLAARGVVVVAVGYRLGALGYLDVGDVPGSGCFGLLDQVAALRWVAANAPAFGGDPDRVTVFGESAGAMSIGALLGAPGARGLFHRAVLQSGSTHNVHTPATAARVAAQLADAAGVAPGDLEALRALDLDQVLAAQAAVGREGDSSYGLPWQPVVGSEEVPRPPLDAVRDGAAADVALLVGTTLEEMKLFPLITPSLYDVDDPALVARVAAYEAQVGRDHGSLLAAYAERTGTLPPSERFLALLTDLVFRIPAIRLAEAQAAHGADVRMYLFAEGSDAFGGVLGSCHAMDLPFAWDNLDAPGTQVLFGEITEGRRRLARQMGDAWTAFARGVDDPAPHDGPAWPRYEPGRRATLWLSADGLEVVDDPFGDERSWWDGLDAGLTDDLPLGG</sequence>
<evidence type="ECO:0000313" key="6">
    <source>
        <dbReference type="Proteomes" id="UP001216390"/>
    </source>
</evidence>
<keyword evidence="2 3" id="KW-0378">Hydrolase</keyword>
<keyword evidence="6" id="KW-1185">Reference proteome</keyword>
<comment type="similarity">
    <text evidence="1 3">Belongs to the type-B carboxylesterase/lipase family.</text>
</comment>
<dbReference type="GO" id="GO:0016787">
    <property type="term" value="F:hydrolase activity"/>
    <property type="evidence" value="ECO:0007669"/>
    <property type="project" value="UniProtKB-KW"/>
</dbReference>
<dbReference type="InterPro" id="IPR050309">
    <property type="entry name" value="Type-B_Carboxylest/Lipase"/>
</dbReference>
<dbReference type="SUPFAM" id="SSF53474">
    <property type="entry name" value="alpha/beta-Hydrolases"/>
    <property type="match status" value="1"/>
</dbReference>
<dbReference type="PROSITE" id="PS00122">
    <property type="entry name" value="CARBOXYLESTERASE_B_1"/>
    <property type="match status" value="1"/>
</dbReference>
<dbReference type="EC" id="3.1.1.-" evidence="3"/>
<evidence type="ECO:0000256" key="3">
    <source>
        <dbReference type="RuleBase" id="RU361235"/>
    </source>
</evidence>
<organism evidence="5 6">
    <name type="scientific">Iamia majanohamensis</name>
    <dbReference type="NCBI Taxonomy" id="467976"/>
    <lineage>
        <taxon>Bacteria</taxon>
        <taxon>Bacillati</taxon>
        <taxon>Actinomycetota</taxon>
        <taxon>Acidimicrobiia</taxon>
        <taxon>Acidimicrobiales</taxon>
        <taxon>Iamiaceae</taxon>
        <taxon>Iamia</taxon>
    </lineage>
</organism>
<dbReference type="PANTHER" id="PTHR11559">
    <property type="entry name" value="CARBOXYLESTERASE"/>
    <property type="match status" value="1"/>
</dbReference>
<dbReference type="Proteomes" id="UP001216390">
    <property type="component" value="Chromosome"/>
</dbReference>
<dbReference type="AlphaFoldDB" id="A0AAE9Y6K3"/>
<evidence type="ECO:0000256" key="2">
    <source>
        <dbReference type="ARBA" id="ARBA00022801"/>
    </source>
</evidence>
<dbReference type="SMR" id="A0AAE9Y6K3"/>
<dbReference type="InterPro" id="IPR019826">
    <property type="entry name" value="Carboxylesterase_B_AS"/>
</dbReference>
<dbReference type="InterPro" id="IPR029058">
    <property type="entry name" value="AB_hydrolase_fold"/>
</dbReference>
<evidence type="ECO:0000259" key="4">
    <source>
        <dbReference type="Pfam" id="PF00135"/>
    </source>
</evidence>
<dbReference type="RefSeq" id="WP_272734773.1">
    <property type="nucleotide sequence ID" value="NZ_CP116942.1"/>
</dbReference>
<reference evidence="5" key="1">
    <citation type="submission" date="2023-01" db="EMBL/GenBank/DDBJ databases">
        <title>The diversity of Class Acidimicrobiia in South China Sea sediment environments and the proposal of Iamia marina sp. nov., a novel species of the genus Iamia.</title>
        <authorList>
            <person name="He Y."/>
            <person name="Tian X."/>
        </authorList>
    </citation>
    <scope>NUCLEOTIDE SEQUENCE</scope>
    <source>
        <strain evidence="5">DSM 19957</strain>
    </source>
</reference>
<evidence type="ECO:0000256" key="1">
    <source>
        <dbReference type="ARBA" id="ARBA00005964"/>
    </source>
</evidence>
<dbReference type="EMBL" id="CP116942">
    <property type="protein sequence ID" value="WCO65248.1"/>
    <property type="molecule type" value="Genomic_DNA"/>
</dbReference>
<dbReference type="Pfam" id="PF00135">
    <property type="entry name" value="COesterase"/>
    <property type="match status" value="1"/>
</dbReference>
<name>A0AAE9Y6K3_9ACTN</name>
<proteinExistence type="inferred from homology"/>
<protein>
    <recommendedName>
        <fullName evidence="3">Carboxylic ester hydrolase</fullName>
        <ecNumber evidence="3">3.1.1.-</ecNumber>
    </recommendedName>
</protein>
<dbReference type="Gene3D" id="3.40.50.1820">
    <property type="entry name" value="alpha/beta hydrolase"/>
    <property type="match status" value="1"/>
</dbReference>
<gene>
    <name evidence="5" type="ORF">PO878_12135</name>
</gene>
<dbReference type="InterPro" id="IPR002018">
    <property type="entry name" value="CarbesteraseB"/>
</dbReference>